<evidence type="ECO:0000256" key="7">
    <source>
        <dbReference type="SAM" id="Phobius"/>
    </source>
</evidence>
<reference evidence="8 9" key="1">
    <citation type="submission" date="2020-08" db="EMBL/GenBank/DDBJ databases">
        <title>Genomic Encyclopedia of Type Strains, Phase IV (KMG-IV): sequencing the most valuable type-strain genomes for metagenomic binning, comparative biology and taxonomic classification.</title>
        <authorList>
            <person name="Goeker M."/>
        </authorList>
    </citation>
    <scope>NUCLEOTIDE SEQUENCE [LARGE SCALE GENOMIC DNA]</scope>
    <source>
        <strain evidence="8 9">DSM 7465</strain>
    </source>
</reference>
<evidence type="ECO:0000256" key="3">
    <source>
        <dbReference type="ARBA" id="ARBA00022692"/>
    </source>
</evidence>
<dbReference type="Pfam" id="PF04610">
    <property type="entry name" value="TrbL"/>
    <property type="match status" value="1"/>
</dbReference>
<keyword evidence="5 7" id="KW-0472">Membrane</keyword>
<feature type="transmembrane region" description="Helical" evidence="7">
    <location>
        <begin position="140"/>
        <end position="167"/>
    </location>
</feature>
<evidence type="ECO:0000256" key="1">
    <source>
        <dbReference type="ARBA" id="ARBA00004141"/>
    </source>
</evidence>
<dbReference type="GO" id="GO:0016020">
    <property type="term" value="C:membrane"/>
    <property type="evidence" value="ECO:0007669"/>
    <property type="project" value="UniProtKB-SubCell"/>
</dbReference>
<evidence type="ECO:0000256" key="2">
    <source>
        <dbReference type="ARBA" id="ARBA00007802"/>
    </source>
</evidence>
<protein>
    <submittedName>
        <fullName evidence="8">Type IV secretion system protein VirB6</fullName>
    </submittedName>
</protein>
<keyword evidence="3 7" id="KW-0812">Transmembrane</keyword>
<dbReference type="AlphaFoldDB" id="A0A840HXP9"/>
<evidence type="ECO:0000256" key="5">
    <source>
        <dbReference type="ARBA" id="ARBA00023136"/>
    </source>
</evidence>
<comment type="caution">
    <text evidence="8">The sequence shown here is derived from an EMBL/GenBank/DDBJ whole genome shotgun (WGS) entry which is preliminary data.</text>
</comment>
<feature type="transmembrane region" description="Helical" evidence="7">
    <location>
        <begin position="21"/>
        <end position="48"/>
    </location>
</feature>
<feature type="transmembrane region" description="Helical" evidence="7">
    <location>
        <begin position="237"/>
        <end position="258"/>
    </location>
</feature>
<evidence type="ECO:0000313" key="9">
    <source>
        <dbReference type="Proteomes" id="UP000575068"/>
    </source>
</evidence>
<sequence length="347" mass="35535">MLDAIYTMLEGQITGTLAGKYAAVVGMVSAPLQTAMAINLVIVGFAVMRGVSNEPFGNYLGTWLKCYLVILAATSSIAADIAASAQAAPDQLASALGGGALSASFDAFVKNAVEPALTIHNSMEPWVEASTFFPVTIPNLATGLMVILIMLLAYIIAAIAMTIVLFIKFGLFVTIATMPIFVGTLIFPASSGLFFSWLGAVLNYAIQTAAVAIALLFVVALVNAIPNSVGAGDGGDTWTALAAMMLQLVAVLVGGFIIMQAQSIGSFAGGGGSSGAGFLSAIYPATLQRRIMNSSIGAPRRAAGAVGNAARWSLNRQTAARTNLASQAQASSGRTSMPGASSRPGNR</sequence>
<feature type="transmembrane region" description="Helical" evidence="7">
    <location>
        <begin position="179"/>
        <end position="198"/>
    </location>
</feature>
<evidence type="ECO:0000256" key="4">
    <source>
        <dbReference type="ARBA" id="ARBA00022989"/>
    </source>
</evidence>
<dbReference type="GO" id="GO:0030255">
    <property type="term" value="P:protein secretion by the type IV secretion system"/>
    <property type="evidence" value="ECO:0007669"/>
    <property type="project" value="InterPro"/>
</dbReference>
<feature type="region of interest" description="Disordered" evidence="6">
    <location>
        <begin position="323"/>
        <end position="347"/>
    </location>
</feature>
<gene>
    <name evidence="8" type="ORF">HNQ99_003109</name>
</gene>
<name>A0A840HXP9_9SPHN</name>
<dbReference type="EMBL" id="JACHOV010000014">
    <property type="protein sequence ID" value="MBB4642773.1"/>
    <property type="molecule type" value="Genomic_DNA"/>
</dbReference>
<organism evidence="8 9">
    <name type="scientific">Rhizorhapis suberifaciens</name>
    <name type="common">corky root of lettuce</name>
    <dbReference type="NCBI Taxonomy" id="13656"/>
    <lineage>
        <taxon>Bacteria</taxon>
        <taxon>Pseudomonadati</taxon>
        <taxon>Pseudomonadota</taxon>
        <taxon>Alphaproteobacteria</taxon>
        <taxon>Sphingomonadales</taxon>
        <taxon>Sphingomonadaceae</taxon>
        <taxon>Rhizorhapis</taxon>
    </lineage>
</organism>
<proteinExistence type="inferred from homology"/>
<evidence type="ECO:0000256" key="6">
    <source>
        <dbReference type="SAM" id="MobiDB-lite"/>
    </source>
</evidence>
<evidence type="ECO:0000313" key="8">
    <source>
        <dbReference type="EMBL" id="MBB4642773.1"/>
    </source>
</evidence>
<dbReference type="Proteomes" id="UP000575068">
    <property type="component" value="Unassembled WGS sequence"/>
</dbReference>
<feature type="transmembrane region" description="Helical" evidence="7">
    <location>
        <begin position="264"/>
        <end position="285"/>
    </location>
</feature>
<keyword evidence="4 7" id="KW-1133">Transmembrane helix</keyword>
<dbReference type="InterPro" id="IPR007688">
    <property type="entry name" value="Conjugal_tfr_TrbL/VirB6"/>
</dbReference>
<keyword evidence="9" id="KW-1185">Reference proteome</keyword>
<comment type="subcellular location">
    <subcellularLocation>
        <location evidence="1">Membrane</location>
        <topology evidence="1">Multi-pass membrane protein</topology>
    </subcellularLocation>
</comment>
<accession>A0A840HXP9</accession>
<comment type="similarity">
    <text evidence="2">Belongs to the TrbL/VirB6 family.</text>
</comment>
<dbReference type="RefSeq" id="WP_184477144.1">
    <property type="nucleotide sequence ID" value="NZ_JACHOV010000014.1"/>
</dbReference>
<feature type="transmembrane region" description="Helical" evidence="7">
    <location>
        <begin position="204"/>
        <end position="225"/>
    </location>
</feature>